<gene>
    <name evidence="2" type="ORF">AQJ30_15720</name>
</gene>
<evidence type="ECO:0000256" key="1">
    <source>
        <dbReference type="SAM" id="MobiDB-lite"/>
    </source>
</evidence>
<dbReference type="STRING" id="68231.AQJ30_15720"/>
<dbReference type="AlphaFoldDB" id="A0A101QXU6"/>
<organism evidence="2 3">
    <name type="scientific">Streptomyces longwoodensis</name>
    <dbReference type="NCBI Taxonomy" id="68231"/>
    <lineage>
        <taxon>Bacteria</taxon>
        <taxon>Bacillati</taxon>
        <taxon>Actinomycetota</taxon>
        <taxon>Actinomycetes</taxon>
        <taxon>Kitasatosporales</taxon>
        <taxon>Streptomycetaceae</taxon>
        <taxon>Streptomyces</taxon>
    </lineage>
</organism>
<reference evidence="2 3" key="1">
    <citation type="submission" date="2015-10" db="EMBL/GenBank/DDBJ databases">
        <title>Draft genome sequence of Streptomyces longwoodensis DSM 41677, type strain for the species Streptomyces longwoodensis.</title>
        <authorList>
            <person name="Ruckert C."/>
            <person name="Winkler A."/>
            <person name="Kalinowski J."/>
            <person name="Kampfer P."/>
            <person name="Glaeser S."/>
        </authorList>
    </citation>
    <scope>NUCLEOTIDE SEQUENCE [LARGE SCALE GENOMIC DNA]</scope>
    <source>
        <strain evidence="2 3">DSM 41677</strain>
    </source>
</reference>
<comment type="caution">
    <text evidence="2">The sequence shown here is derived from an EMBL/GenBank/DDBJ whole genome shotgun (WGS) entry which is preliminary data.</text>
</comment>
<sequence>MKKLGFTKPISPDDPRLRGHETTYKASQGGWVKDDGKPVAGEPQQQHDVDERSRARRWR</sequence>
<evidence type="ECO:0000313" key="2">
    <source>
        <dbReference type="EMBL" id="KUN37731.1"/>
    </source>
</evidence>
<feature type="compositionally biased region" description="Basic and acidic residues" evidence="1">
    <location>
        <begin position="11"/>
        <end position="23"/>
    </location>
</feature>
<dbReference type="GeneID" id="91426047"/>
<dbReference type="Proteomes" id="UP000053271">
    <property type="component" value="Unassembled WGS sequence"/>
</dbReference>
<accession>A0A101QXU6</accession>
<keyword evidence="3" id="KW-1185">Reference proteome</keyword>
<protein>
    <submittedName>
        <fullName evidence="2">Uncharacterized protein</fullName>
    </submittedName>
</protein>
<feature type="region of interest" description="Disordered" evidence="1">
    <location>
        <begin position="1"/>
        <end position="59"/>
    </location>
</feature>
<evidence type="ECO:0000313" key="3">
    <source>
        <dbReference type="Proteomes" id="UP000053271"/>
    </source>
</evidence>
<name>A0A101QXU6_9ACTN</name>
<dbReference type="EMBL" id="LMWS01000018">
    <property type="protein sequence ID" value="KUN37731.1"/>
    <property type="molecule type" value="Genomic_DNA"/>
</dbReference>
<dbReference type="RefSeq" id="WP_067233844.1">
    <property type="nucleotide sequence ID" value="NZ_KQ948553.1"/>
</dbReference>
<proteinExistence type="predicted"/>